<dbReference type="Gene3D" id="3.90.1150.200">
    <property type="match status" value="1"/>
</dbReference>
<proteinExistence type="predicted"/>
<accession>A0ABW1JBW3</accession>
<dbReference type="RefSeq" id="WP_345717114.1">
    <property type="nucleotide sequence ID" value="NZ_BAABFP010000005.1"/>
</dbReference>
<dbReference type="Proteomes" id="UP001596189">
    <property type="component" value="Unassembled WGS sequence"/>
</dbReference>
<gene>
    <name evidence="2" type="ORF">ACFQDO_03885</name>
</gene>
<name>A0ABW1JBW3_9ACTN</name>
<sequence length="116" mass="12826">MGKPPEDVDAYLETFPDDVRDVLGRIRRTAHDAVPGATEKISYGIPTLVLDGRSLVHFAGWKQHVSLYPAPDDHALAQRIEPYHNGKGTLRFPLDRPVPYDLVADVVRALAASRAD</sequence>
<comment type="caution">
    <text evidence="2">The sequence shown here is derived from an EMBL/GenBank/DDBJ whole genome shotgun (WGS) entry which is preliminary data.</text>
</comment>
<feature type="domain" description="YdhG-like" evidence="1">
    <location>
        <begin position="20"/>
        <end position="109"/>
    </location>
</feature>
<dbReference type="Pfam" id="PF08818">
    <property type="entry name" value="DUF1801"/>
    <property type="match status" value="1"/>
</dbReference>
<keyword evidence="3" id="KW-1185">Reference proteome</keyword>
<evidence type="ECO:0000313" key="2">
    <source>
        <dbReference type="EMBL" id="MFC6006263.1"/>
    </source>
</evidence>
<dbReference type="SUPFAM" id="SSF159888">
    <property type="entry name" value="YdhG-like"/>
    <property type="match status" value="1"/>
</dbReference>
<reference evidence="3" key="1">
    <citation type="journal article" date="2019" name="Int. J. Syst. Evol. Microbiol.">
        <title>The Global Catalogue of Microorganisms (GCM) 10K type strain sequencing project: providing services to taxonomists for standard genome sequencing and annotation.</title>
        <authorList>
            <consortium name="The Broad Institute Genomics Platform"/>
            <consortium name="The Broad Institute Genome Sequencing Center for Infectious Disease"/>
            <person name="Wu L."/>
            <person name="Ma J."/>
        </authorList>
    </citation>
    <scope>NUCLEOTIDE SEQUENCE [LARGE SCALE GENOMIC DNA]</scope>
    <source>
        <strain evidence="3">KACC 14249</strain>
    </source>
</reference>
<evidence type="ECO:0000313" key="3">
    <source>
        <dbReference type="Proteomes" id="UP001596189"/>
    </source>
</evidence>
<protein>
    <submittedName>
        <fullName evidence="2">Iron chaperone</fullName>
    </submittedName>
</protein>
<organism evidence="2 3">
    <name type="scientific">Angustibacter luteus</name>
    <dbReference type="NCBI Taxonomy" id="658456"/>
    <lineage>
        <taxon>Bacteria</taxon>
        <taxon>Bacillati</taxon>
        <taxon>Actinomycetota</taxon>
        <taxon>Actinomycetes</taxon>
        <taxon>Kineosporiales</taxon>
        <taxon>Kineosporiaceae</taxon>
    </lineage>
</organism>
<evidence type="ECO:0000259" key="1">
    <source>
        <dbReference type="Pfam" id="PF08818"/>
    </source>
</evidence>
<dbReference type="EMBL" id="JBHSRD010000002">
    <property type="protein sequence ID" value="MFC6006263.1"/>
    <property type="molecule type" value="Genomic_DNA"/>
</dbReference>
<dbReference type="InterPro" id="IPR014922">
    <property type="entry name" value="YdhG-like"/>
</dbReference>